<evidence type="ECO:0000259" key="1">
    <source>
        <dbReference type="Pfam" id="PF13391"/>
    </source>
</evidence>
<organism evidence="2 3">
    <name type="scientific">Athelia psychrophila</name>
    <dbReference type="NCBI Taxonomy" id="1759441"/>
    <lineage>
        <taxon>Eukaryota</taxon>
        <taxon>Fungi</taxon>
        <taxon>Dikarya</taxon>
        <taxon>Basidiomycota</taxon>
        <taxon>Agaricomycotina</taxon>
        <taxon>Agaricomycetes</taxon>
        <taxon>Agaricomycetidae</taxon>
        <taxon>Atheliales</taxon>
        <taxon>Atheliaceae</taxon>
        <taxon>Athelia</taxon>
    </lineage>
</organism>
<dbReference type="Proteomes" id="UP000076532">
    <property type="component" value="Unassembled WGS sequence"/>
</dbReference>
<gene>
    <name evidence="2" type="ORF">FIBSPDRAFT_928518</name>
</gene>
<dbReference type="InterPro" id="IPR003615">
    <property type="entry name" value="HNH_nuc"/>
</dbReference>
<sequence>MSVLPPRTARIPTNDIYPPDHRQSVRLGYVRCCAFEEAAMRSPERPSARALSNVAAARLLGYLILEVSSTEGRETLSREITSCVDDVKLWDLGEFTQIRLIGTFKKYSNSKSAVPSDHPSRQSFDGITEQYSTIIQETPLSHTDAKDLALIRDGFRCAFTELYDDRLERYDLEEWNRLDQAHGPLLMTNTELAHILPQKINRNLGTEAKLQYASSIWAVLGRFGNHAHIGEAFSGDHINQLSNVMTMSPDAHDRFGRLQIWLEEREGEPHVYDVKTYAHSPAQFRVNNVVRFTATDGRTHLLPDPALIKLHSTCARVAHLSGAGEELDRLYRDCESIKQISGPQKAPTIESDKLFHALQLALVR</sequence>
<feature type="domain" description="HNH nuclease" evidence="1">
    <location>
        <begin position="189"/>
        <end position="260"/>
    </location>
</feature>
<evidence type="ECO:0000313" key="2">
    <source>
        <dbReference type="EMBL" id="KZP26866.1"/>
    </source>
</evidence>
<dbReference type="STRING" id="436010.A0A166Q868"/>
<protein>
    <recommendedName>
        <fullName evidence="1">HNH nuclease domain-containing protein</fullName>
    </recommendedName>
</protein>
<dbReference type="OrthoDB" id="2104739at2759"/>
<reference evidence="2 3" key="1">
    <citation type="journal article" date="2016" name="Mol. Biol. Evol.">
        <title>Comparative Genomics of Early-Diverging Mushroom-Forming Fungi Provides Insights into the Origins of Lignocellulose Decay Capabilities.</title>
        <authorList>
            <person name="Nagy L.G."/>
            <person name="Riley R."/>
            <person name="Tritt A."/>
            <person name="Adam C."/>
            <person name="Daum C."/>
            <person name="Floudas D."/>
            <person name="Sun H."/>
            <person name="Yadav J.S."/>
            <person name="Pangilinan J."/>
            <person name="Larsson K.H."/>
            <person name="Matsuura K."/>
            <person name="Barry K."/>
            <person name="Labutti K."/>
            <person name="Kuo R."/>
            <person name="Ohm R.A."/>
            <person name="Bhattacharya S.S."/>
            <person name="Shirouzu T."/>
            <person name="Yoshinaga Y."/>
            <person name="Martin F.M."/>
            <person name="Grigoriev I.V."/>
            <person name="Hibbett D.S."/>
        </authorList>
    </citation>
    <scope>NUCLEOTIDE SEQUENCE [LARGE SCALE GENOMIC DNA]</scope>
    <source>
        <strain evidence="2 3">CBS 109695</strain>
    </source>
</reference>
<evidence type="ECO:0000313" key="3">
    <source>
        <dbReference type="Proteomes" id="UP000076532"/>
    </source>
</evidence>
<accession>A0A166Q868</accession>
<feature type="non-terminal residue" evidence="2">
    <location>
        <position position="1"/>
    </location>
</feature>
<dbReference type="EMBL" id="KV417512">
    <property type="protein sequence ID" value="KZP26866.1"/>
    <property type="molecule type" value="Genomic_DNA"/>
</dbReference>
<dbReference type="AlphaFoldDB" id="A0A166Q868"/>
<name>A0A166Q868_9AGAM</name>
<proteinExistence type="predicted"/>
<dbReference type="Pfam" id="PF13391">
    <property type="entry name" value="HNH_2"/>
    <property type="match status" value="1"/>
</dbReference>
<keyword evidence="3" id="KW-1185">Reference proteome</keyword>